<dbReference type="Proteomes" id="UP001150581">
    <property type="component" value="Unassembled WGS sequence"/>
</dbReference>
<organism evidence="1 2">
    <name type="scientific">Kickxella alabastrina</name>
    <dbReference type="NCBI Taxonomy" id="61397"/>
    <lineage>
        <taxon>Eukaryota</taxon>
        <taxon>Fungi</taxon>
        <taxon>Fungi incertae sedis</taxon>
        <taxon>Zoopagomycota</taxon>
        <taxon>Kickxellomycotina</taxon>
        <taxon>Kickxellomycetes</taxon>
        <taxon>Kickxellales</taxon>
        <taxon>Kickxellaceae</taxon>
        <taxon>Kickxella</taxon>
    </lineage>
</organism>
<keyword evidence="2" id="KW-1185">Reference proteome</keyword>
<protein>
    <submittedName>
        <fullName evidence="1">Mismatch repair protein msh3</fullName>
    </submittedName>
</protein>
<reference evidence="1" key="1">
    <citation type="submission" date="2022-07" db="EMBL/GenBank/DDBJ databases">
        <title>Phylogenomic reconstructions and comparative analyses of Kickxellomycotina fungi.</title>
        <authorList>
            <person name="Reynolds N.K."/>
            <person name="Stajich J.E."/>
            <person name="Barry K."/>
            <person name="Grigoriev I.V."/>
            <person name="Crous P."/>
            <person name="Smith M.E."/>
        </authorList>
    </citation>
    <scope>NUCLEOTIDE SEQUENCE</scope>
    <source>
        <strain evidence="1">Benny 63K</strain>
    </source>
</reference>
<name>A0ACC1IT47_9FUNG</name>
<gene>
    <name evidence="1" type="primary">MSH3_1</name>
    <name evidence="1" type="ORF">LPJ66_001504</name>
</gene>
<evidence type="ECO:0000313" key="2">
    <source>
        <dbReference type="Proteomes" id="UP001150581"/>
    </source>
</evidence>
<evidence type="ECO:0000313" key="1">
    <source>
        <dbReference type="EMBL" id="KAJ1900392.1"/>
    </source>
</evidence>
<comment type="caution">
    <text evidence="1">The sequence shown here is derived from an EMBL/GenBank/DDBJ whole genome shotgun (WGS) entry which is preliminary data.</text>
</comment>
<proteinExistence type="predicted"/>
<sequence>MGATPKRVQASISSFFKTKPTAVSAEPTAAAASAIAAEKVEPPASVKKTRSAGASPARTAIKRQRKAETPQPIPAPTTPEDDQTEADEDEDSTDQQLASTTMLFSNLHVQGTHVQVVHRTLHKKYTPLEAQVLDVKAQHPSTLLAVEVGYKYRFFGEDARIASQVLGIMCTQAKNTNFYNASVPAPRLLVHVRRLVLAGFRVGIVRQQETAAVKATGENRSAPFVRQLAEVYTVGTMLEEVGAEEQGRAPWIVSISQQSNGRRTGLVAAQVSTGMLLMDEFGDDAMCGELATRLEHIAPAELLLPAGLARDTRLALAAYCGRPIGAEAPGPPGEEPPLLEHVGRPGPRIARLAPAAAVVSAAEQCARLGIAAAPGVLDMPALASAALAQLLAYLAPMGLAQGIMAQGAPEPFHTQAHMLLSQTTLRALDVFGAQQSLFATMDRTCTAPGRRLLRRWVGHPLADLRRLQERADAVGWLRDRAQGGAGCWAAAARAGLARVGVDLDRGLCRILHVQAQPPELLRIMDGFARAARVVGAIEGQGQGQAQAQAQAQGQAQGQAQAQAPGLLAGALRALAARSASVGGLVQGWLAQMDRTQARGGHKPQLFTPASAHHAELRRHHTQIAALTQALDLGAESVGRQLKQPGFAFRSVSGVEYLIDVRRTQAVPGDWLRAGNGTKTHLRYQTPDAVRLLAERERRRADLAAAAARAYAGFLGEVAADGLAELHALVSALATLDALLALAELAATPGYTQPTLSDAPEAHLRLVDAVHPMAAAQQPGYVANSLSLGGGTEAPGPRALVLTGPNAGGKSSLARTAALVAIMAQAGSFVPARQAQLSLLDGIHVRMGAHDNILRGESTFMVEMRETAGILRRCTPKSLALLDELGRGTSTHDGAAIAYAVLAQLLEARPMVLFVTHYAHVAAGFARDPRVAAAHMAFVEKSAAAEAGAVPEIAFLYRLAEGVSADSFGLNVARIAGLPHSLLVRAQDCAQRMRVDIESRRAATQARALQAAVAKHKKGLC</sequence>
<dbReference type="EMBL" id="JANBPG010000083">
    <property type="protein sequence ID" value="KAJ1900392.1"/>
    <property type="molecule type" value="Genomic_DNA"/>
</dbReference>
<accession>A0ACC1IT47</accession>